<keyword evidence="3" id="KW-0472">Membrane</keyword>
<organism evidence="6 7">
    <name type="scientific">Nonomuraea maritima</name>
    <dbReference type="NCBI Taxonomy" id="683260"/>
    <lineage>
        <taxon>Bacteria</taxon>
        <taxon>Bacillati</taxon>
        <taxon>Actinomycetota</taxon>
        <taxon>Actinomycetes</taxon>
        <taxon>Streptosporangiales</taxon>
        <taxon>Streptosporangiaceae</taxon>
        <taxon>Nonomuraea</taxon>
    </lineage>
</organism>
<accession>A0A1G9LY53</accession>
<dbReference type="Gene3D" id="2.70.70.10">
    <property type="entry name" value="Glucose Permease (Domain IIA)"/>
    <property type="match status" value="1"/>
</dbReference>
<proteinExistence type="predicted"/>
<sequence length="326" mass="35096">MRRRAAILLILITTALALPVQTLPARASPATWRWPLDGHPRVLQRFAPPPEPWLAGHRGIDLAAPPKMPVVAAGAGTIRFAGAVGGRGVVTIDHPNGLRTTYLPVEPSVRQGQTVTPGTLLGVLATSKPHCHESCLHWGLIRDGRYLDPLLLLGQVLTRLLPFWESPPATAPLPARAVIRQRGNAPTPHQGSVAGATPRPQPNRIAGPPSARQISTAVASGEPSSEDVRQGLGTTSSTSSAHVHREVARREARKPSTPSLLLTGWGVSIPTDPAIGLGMLLGAILVVLAVRRARDRRSNRRAPARGQHRKGRRRTRSRRRRPTRCP</sequence>
<keyword evidence="3" id="KW-1133">Transmembrane helix</keyword>
<dbReference type="Pfam" id="PF01551">
    <property type="entry name" value="Peptidase_M23"/>
    <property type="match status" value="1"/>
</dbReference>
<protein>
    <submittedName>
        <fullName evidence="6">Peptidase family M23</fullName>
    </submittedName>
</protein>
<evidence type="ECO:0000256" key="2">
    <source>
        <dbReference type="SAM" id="MobiDB-lite"/>
    </source>
</evidence>
<dbReference type="OrthoDB" id="5245088at2"/>
<dbReference type="EMBL" id="FNFB01000026">
    <property type="protein sequence ID" value="SDL66836.1"/>
    <property type="molecule type" value="Genomic_DNA"/>
</dbReference>
<dbReference type="PANTHER" id="PTHR21666">
    <property type="entry name" value="PEPTIDASE-RELATED"/>
    <property type="match status" value="1"/>
</dbReference>
<feature type="region of interest" description="Disordered" evidence="2">
    <location>
        <begin position="295"/>
        <end position="326"/>
    </location>
</feature>
<dbReference type="GO" id="GO:0004222">
    <property type="term" value="F:metalloendopeptidase activity"/>
    <property type="evidence" value="ECO:0007669"/>
    <property type="project" value="TreeGrafter"/>
</dbReference>
<reference evidence="6 7" key="1">
    <citation type="submission" date="2016-10" db="EMBL/GenBank/DDBJ databases">
        <authorList>
            <person name="de Groot N.N."/>
        </authorList>
    </citation>
    <scope>NUCLEOTIDE SEQUENCE [LARGE SCALE GENOMIC DNA]</scope>
    <source>
        <strain evidence="6 7">CGMCC 4.5681</strain>
    </source>
</reference>
<evidence type="ECO:0000256" key="3">
    <source>
        <dbReference type="SAM" id="Phobius"/>
    </source>
</evidence>
<dbReference type="InterPro" id="IPR016047">
    <property type="entry name" value="M23ase_b-sheet_dom"/>
</dbReference>
<feature type="chain" id="PRO_5038769977" evidence="4">
    <location>
        <begin position="18"/>
        <end position="326"/>
    </location>
</feature>
<feature type="compositionally biased region" description="Polar residues" evidence="2">
    <location>
        <begin position="232"/>
        <end position="241"/>
    </location>
</feature>
<keyword evidence="7" id="KW-1185">Reference proteome</keyword>
<gene>
    <name evidence="6" type="ORF">SAMN05421874_12674</name>
</gene>
<evidence type="ECO:0000313" key="7">
    <source>
        <dbReference type="Proteomes" id="UP000198683"/>
    </source>
</evidence>
<feature type="transmembrane region" description="Helical" evidence="3">
    <location>
        <begin position="274"/>
        <end position="291"/>
    </location>
</feature>
<dbReference type="Proteomes" id="UP000198683">
    <property type="component" value="Unassembled WGS sequence"/>
</dbReference>
<feature type="domain" description="M23ase beta-sheet core" evidence="5">
    <location>
        <begin position="56"/>
        <end position="149"/>
    </location>
</feature>
<keyword evidence="1 4" id="KW-0732">Signal</keyword>
<evidence type="ECO:0000259" key="5">
    <source>
        <dbReference type="Pfam" id="PF01551"/>
    </source>
</evidence>
<dbReference type="PANTHER" id="PTHR21666:SF289">
    <property type="entry name" value="L-ALA--D-GLU ENDOPEPTIDASE"/>
    <property type="match status" value="1"/>
</dbReference>
<dbReference type="InterPro" id="IPR011055">
    <property type="entry name" value="Dup_hybrid_motif"/>
</dbReference>
<name>A0A1G9LY53_9ACTN</name>
<evidence type="ECO:0000256" key="4">
    <source>
        <dbReference type="SAM" id="SignalP"/>
    </source>
</evidence>
<dbReference type="STRING" id="683260.SAMN05421874_12674"/>
<feature type="signal peptide" evidence="4">
    <location>
        <begin position="1"/>
        <end position="17"/>
    </location>
</feature>
<evidence type="ECO:0000256" key="1">
    <source>
        <dbReference type="ARBA" id="ARBA00022729"/>
    </source>
</evidence>
<evidence type="ECO:0000313" key="6">
    <source>
        <dbReference type="EMBL" id="SDL66836.1"/>
    </source>
</evidence>
<feature type="region of interest" description="Disordered" evidence="2">
    <location>
        <begin position="183"/>
        <end position="265"/>
    </location>
</feature>
<keyword evidence="3" id="KW-0812">Transmembrane</keyword>
<dbReference type="SUPFAM" id="SSF51261">
    <property type="entry name" value="Duplicated hybrid motif"/>
    <property type="match status" value="1"/>
</dbReference>
<feature type="compositionally biased region" description="Basic and acidic residues" evidence="2">
    <location>
        <begin position="243"/>
        <end position="254"/>
    </location>
</feature>
<dbReference type="CDD" id="cd12797">
    <property type="entry name" value="M23_peptidase"/>
    <property type="match status" value="1"/>
</dbReference>
<dbReference type="InterPro" id="IPR050570">
    <property type="entry name" value="Cell_wall_metabolism_enzyme"/>
</dbReference>
<dbReference type="AlphaFoldDB" id="A0A1G9LY53"/>